<feature type="compositionally biased region" description="Basic and acidic residues" evidence="1">
    <location>
        <begin position="207"/>
        <end position="233"/>
    </location>
</feature>
<reference evidence="3" key="1">
    <citation type="journal article" date="2017" name="Nature">
        <title>The genome of Chenopodium quinoa.</title>
        <authorList>
            <person name="Jarvis D.E."/>
            <person name="Ho Y.S."/>
            <person name="Lightfoot D.J."/>
            <person name="Schmoeckel S.M."/>
            <person name="Li B."/>
            <person name="Borm T.J.A."/>
            <person name="Ohyanagi H."/>
            <person name="Mineta K."/>
            <person name="Michell C.T."/>
            <person name="Saber N."/>
            <person name="Kharbatia N.M."/>
            <person name="Rupper R.R."/>
            <person name="Sharp A.R."/>
            <person name="Dally N."/>
            <person name="Boughton B.A."/>
            <person name="Woo Y.H."/>
            <person name="Gao G."/>
            <person name="Schijlen E.G.W.M."/>
            <person name="Guo X."/>
            <person name="Momin A.A."/>
            <person name="Negrao S."/>
            <person name="Al-Babili S."/>
            <person name="Gehring C."/>
            <person name="Roessner U."/>
            <person name="Jung C."/>
            <person name="Murphy K."/>
            <person name="Arold S.T."/>
            <person name="Gojobori T."/>
            <person name="van der Linden C.G."/>
            <person name="van Loo E.N."/>
            <person name="Jellen E.N."/>
            <person name="Maughan P.J."/>
            <person name="Tester M."/>
        </authorList>
    </citation>
    <scope>NUCLEOTIDE SEQUENCE [LARGE SCALE GENOMIC DNA]</scope>
    <source>
        <strain evidence="3">cv. PI 614886</strain>
    </source>
</reference>
<dbReference type="Proteomes" id="UP000596660">
    <property type="component" value="Unplaced"/>
</dbReference>
<dbReference type="InterPro" id="IPR006594">
    <property type="entry name" value="LisH"/>
</dbReference>
<dbReference type="InterPro" id="IPR007718">
    <property type="entry name" value="Srp40_C"/>
</dbReference>
<dbReference type="Gramene" id="AUR62027422-RA">
    <property type="protein sequence ID" value="AUR62027422-RA:cds"/>
    <property type="gene ID" value="AUR62027422"/>
</dbReference>
<evidence type="ECO:0000256" key="1">
    <source>
        <dbReference type="SAM" id="MobiDB-lite"/>
    </source>
</evidence>
<evidence type="ECO:0000259" key="2">
    <source>
        <dbReference type="Pfam" id="PF05022"/>
    </source>
</evidence>
<feature type="compositionally biased region" description="Basic and acidic residues" evidence="1">
    <location>
        <begin position="279"/>
        <end position="295"/>
    </location>
</feature>
<dbReference type="InterPro" id="IPR039191">
    <property type="entry name" value="Nopp140-like"/>
</dbReference>
<dbReference type="OrthoDB" id="5599646at2759"/>
<accession>A0A803MD79</accession>
<dbReference type="RefSeq" id="XP_021751148.1">
    <property type="nucleotide sequence ID" value="XM_021895456.1"/>
</dbReference>
<gene>
    <name evidence="3" type="primary">LOC110716814</name>
</gene>
<dbReference type="KEGG" id="cqi:110716814"/>
<name>A0A803MD79_CHEQI</name>
<feature type="region of interest" description="Disordered" evidence="1">
    <location>
        <begin position="123"/>
        <end position="345"/>
    </location>
</feature>
<dbReference type="PANTHER" id="PTHR23216:SF1">
    <property type="entry name" value="NUCLEOLAR AND COILED-BODY PHOSPHOPROTEIN 1"/>
    <property type="match status" value="1"/>
</dbReference>
<evidence type="ECO:0000313" key="3">
    <source>
        <dbReference type="EnsemblPlants" id="AUR62027422-RA:cds"/>
    </source>
</evidence>
<dbReference type="PROSITE" id="PS50896">
    <property type="entry name" value="LISH"/>
    <property type="match status" value="1"/>
</dbReference>
<dbReference type="GO" id="GO:0005730">
    <property type="term" value="C:nucleolus"/>
    <property type="evidence" value="ECO:0007669"/>
    <property type="project" value="InterPro"/>
</dbReference>
<feature type="compositionally biased region" description="Polar residues" evidence="1">
    <location>
        <begin position="331"/>
        <end position="343"/>
    </location>
</feature>
<dbReference type="Pfam" id="PF05022">
    <property type="entry name" value="SRP40_C"/>
    <property type="match status" value="1"/>
</dbReference>
<proteinExistence type="predicted"/>
<protein>
    <recommendedName>
        <fullName evidence="2">Srp40 C-terminal domain-containing protein</fullName>
    </recommendedName>
</protein>
<sequence length="423" mass="47822">MQDCKRNNKSRGEAAPPFSTLFTSFKPRQVILNSMSNIKLDHKNGAKSLISLTPEQRKLLLQSICQFLELNGFSKSLKKFHKEADIEKESWKGCLLNLEEMCYQFLKLRDDAKVSDCVTNEKATDQKDGSLNGVASLEKENGGDEGHVDDVGVKQKKKKKSKSASDSSAQIAEETHPKPLENPEDLSLSVPNEFEKKSKDKKKKKRKDESQEEKQEDKETLENSDVTHEEKKEKSKNKNKKEDTLIPNGSSVETAEVDKEKKSSKKRKKSSADEIETDCTEKAALDDSKRRKIENLDQSNGTIPPKTPNGSANGVLENGEKELHKKDKTRQLNGSAEPRTSANAFRRVKEEEVEFVDERLQDNSYWAKDGADSGYGAKAQEVLGQVRGRDFRHEKTKKKRGSYRGGHIDLQSHSVKFNYDDEE</sequence>
<organism evidence="3 4">
    <name type="scientific">Chenopodium quinoa</name>
    <name type="common">Quinoa</name>
    <dbReference type="NCBI Taxonomy" id="63459"/>
    <lineage>
        <taxon>Eukaryota</taxon>
        <taxon>Viridiplantae</taxon>
        <taxon>Streptophyta</taxon>
        <taxon>Embryophyta</taxon>
        <taxon>Tracheophyta</taxon>
        <taxon>Spermatophyta</taxon>
        <taxon>Magnoliopsida</taxon>
        <taxon>eudicotyledons</taxon>
        <taxon>Gunneridae</taxon>
        <taxon>Pentapetalae</taxon>
        <taxon>Caryophyllales</taxon>
        <taxon>Chenopodiaceae</taxon>
        <taxon>Chenopodioideae</taxon>
        <taxon>Atripliceae</taxon>
        <taxon>Chenopodium</taxon>
    </lineage>
</organism>
<feature type="domain" description="Srp40 C-terminal" evidence="2">
    <location>
        <begin position="345"/>
        <end position="417"/>
    </location>
</feature>
<evidence type="ECO:0000313" key="4">
    <source>
        <dbReference type="Proteomes" id="UP000596660"/>
    </source>
</evidence>
<dbReference type="PANTHER" id="PTHR23216">
    <property type="entry name" value="NUCLEOLAR AND COILED-BODY PHOSPHOPROTEIN 1"/>
    <property type="match status" value="1"/>
</dbReference>
<dbReference type="GeneID" id="110716814"/>
<keyword evidence="4" id="KW-1185">Reference proteome</keyword>
<dbReference type="AlphaFoldDB" id="A0A803MD79"/>
<feature type="region of interest" description="Disordered" evidence="1">
    <location>
        <begin position="386"/>
        <end position="409"/>
    </location>
</feature>
<feature type="compositionally biased region" description="Basic and acidic residues" evidence="1">
    <location>
        <begin position="137"/>
        <end position="153"/>
    </location>
</feature>
<reference evidence="3" key="2">
    <citation type="submission" date="2021-03" db="UniProtKB">
        <authorList>
            <consortium name="EnsemblPlants"/>
        </authorList>
    </citation>
    <scope>IDENTIFICATION</scope>
</reference>
<dbReference type="SMART" id="SM00667">
    <property type="entry name" value="LisH"/>
    <property type="match status" value="1"/>
</dbReference>
<dbReference type="EnsemblPlants" id="AUR62027422-RA">
    <property type="protein sequence ID" value="AUR62027422-RA:cds"/>
    <property type="gene ID" value="AUR62027422"/>
</dbReference>
<feature type="compositionally biased region" description="Polar residues" evidence="1">
    <location>
        <begin position="296"/>
        <end position="312"/>
    </location>
</feature>